<dbReference type="InterPro" id="IPR003018">
    <property type="entry name" value="GAF"/>
</dbReference>
<feature type="domain" description="PAC" evidence="8">
    <location>
        <begin position="414"/>
        <end position="465"/>
    </location>
</feature>
<dbReference type="InterPro" id="IPR029787">
    <property type="entry name" value="Nucleotide_cyclase"/>
</dbReference>
<dbReference type="InterPro" id="IPR052155">
    <property type="entry name" value="Biofilm_reg_signaling"/>
</dbReference>
<dbReference type="InterPro" id="IPR035919">
    <property type="entry name" value="EAL_sf"/>
</dbReference>
<dbReference type="InterPro" id="IPR001633">
    <property type="entry name" value="EAL_dom"/>
</dbReference>
<dbReference type="Pfam" id="PF13185">
    <property type="entry name" value="GAF_2"/>
    <property type="match status" value="1"/>
</dbReference>
<evidence type="ECO:0000259" key="9">
    <source>
        <dbReference type="PROSITE" id="PS50883"/>
    </source>
</evidence>
<dbReference type="STRING" id="697282.Mettu_1699"/>
<feature type="domain" description="PAS" evidence="7">
    <location>
        <begin position="469"/>
        <end position="545"/>
    </location>
</feature>
<feature type="domain" description="PAS" evidence="7">
    <location>
        <begin position="848"/>
        <end position="892"/>
    </location>
</feature>
<dbReference type="CDD" id="cd01949">
    <property type="entry name" value="GGDEF"/>
    <property type="match status" value="1"/>
</dbReference>
<feature type="domain" description="PAS" evidence="7">
    <location>
        <begin position="341"/>
        <end position="415"/>
    </location>
</feature>
<dbReference type="GO" id="GO:0000160">
    <property type="term" value="P:phosphorelay signal transduction system"/>
    <property type="evidence" value="ECO:0007669"/>
    <property type="project" value="InterPro"/>
</dbReference>
<sequence length="1572" mass="176107">MNSATATADMPTILIVDDTPVNLGVVVESLENRGYRLLIAQDGTEGLKRAAFVKPDLILLDVLMPGLDGFEVCRRLKGDADTADIPVIFMTALGDSDHKITGFKVGGVDYLSKPMQIDEVIARVGAHLNLRAMQRQLQLQNEQLQRHQEELEQKVAQRTAELSIGNRLLREEIEERKRVENMLKFIAQRGWMEGGETFLTSLSRYLGRLLEVDYVIIDKLSAEPSHAETVAIYAKGEVLPNLRYSLEHTPCENVMAGGLCCYPGDVQQQFPEDTLLADMQVESYIGLPLCDSTGKVIGLIAVMDGKPMCNELAVTSMLQLVATSAAAELERRQSEQAIFESRQFLVRVIDAIADPVFVKDREHRWLLLNQACCELIGHSRAELLGKSDSDYFPEHEARALQEGDDAVFDSGLENGSENEITDGQGVKRTISTTKSCFLDNNGQPVLVGIIRDITERKQYELNLLKRAQLEEQLSCLADSVPGFIYTIRLSLDGHASFPFASAGIEALFGLSPEDIRDDAEVLRARYHPEDLPRVIAQLEKSGRKLSPYRIEIRILHPHKGLRWIEIRSTPQRQPDGSTEWHGLMIDITERKASDEQLALLDYALDHVGEAVYLTDEDSRILQVNEEASRMLGYTRAELLEMRIVDIDLDLGPERWRQHWGELISGMSTITLETRHQTKEGGIILLEVNANPIVYQGRYYNFALVRDITERKQMETELRQRELEFRVLVENSPDPIFRYDRDCRRIYANPAVEKLVGCPASQLINRMPSDASVVSAYEGEKLVQAIRQVLETGLTAESEVEFIADDGQRHYFHNRYAPEFGPQGEVAGVISIARDITERKQAENLRHQRERELRTLVENLPTMVVRYDRNFQRIYVNPAYSQIIGRTEAEMFGSPLKKSWRATNISAESYQAILSGVMRSGKKAEVSLEWTDGDGRLISHVMKIVPECDADGKIDSVLALGFDLSDRRQQQVVEANRQRVFEKMAHGDNINGILEQVALYVESSKSGRYCAILLLDEEQKHLQTVAAPSFPASYKAKLNPQMLDEESGNCHGWVASALSGERIIVADMTKHPCWSLCQSFIREIGAVACWSEPIFSSSNQLLGVVTLYLNQSGVPDEADLSLLLQAGHLSSIAIERKRIEQQMYRQASYDQLTGLPNRRLFGNRLREEIVKAERGAYSLAVLFIDLDRFKEVNDTLGHDAGDDLLVEAAQRIRLCVRESDTVARLGGDEFVVILPKVDEIVPQDRVAQCIVDAMVRPFLLGEQNAYVSASIGIAGYPQDADNAEVLIGCADQAMYVAKSMGRNCFSFFTHGMLEQARHRLELVNDLRGALDAGQLEVYYQPIIEVVSGKAVKAEALLRWHHPELGMVPPDRFIPIAEETDLIQEIGAWVFREAADTAKRWHGLSEEDGVGQISVNMSPRQFTKDSGVQTFIDYLQEAAIDPSYLVVEITEGLLLDDCSAVTEKLELLRAAGIQLSLDDFGTGYSAMAYLKKFNIDYLKIDRSFVRDLETDPGDRAIAEAIVVMAHRLGLKVIAEGVETEGQRALLMAVGCEYVQGYLYAKPMPVEAFLAYVAG</sequence>
<dbReference type="SUPFAM" id="SSF55785">
    <property type="entry name" value="PYP-like sensor domain (PAS domain)"/>
    <property type="match status" value="5"/>
</dbReference>
<dbReference type="SUPFAM" id="SSF52172">
    <property type="entry name" value="CheY-like"/>
    <property type="match status" value="1"/>
</dbReference>
<comment type="cofactor">
    <cofactor evidence="1">
        <name>Mg(2+)</name>
        <dbReference type="ChEBI" id="CHEBI:18420"/>
    </cofactor>
</comment>
<reference evidence="11 12" key="1">
    <citation type="submission" date="2011-06" db="EMBL/GenBank/DDBJ databases">
        <title>Genomic sequence of Methylobacter tundripaludum SV96.</title>
        <authorList>
            <consortium name="US DOE Joint Genome Institute"/>
            <person name="Lucas S."/>
            <person name="Han J."/>
            <person name="Lapidus A."/>
            <person name="Cheng J.-F."/>
            <person name="Goodwin L."/>
            <person name="Pitluck S."/>
            <person name="Held B."/>
            <person name="Detter J.C."/>
            <person name="Han C."/>
            <person name="Tapia R."/>
            <person name="Land M."/>
            <person name="Hauser L."/>
            <person name="Kyrpides N."/>
            <person name="Ivanova N."/>
            <person name="Ovchinnikova G."/>
            <person name="Pagani I."/>
            <person name="Klotz M.G."/>
            <person name="Dispirito A.A."/>
            <person name="Murrell J.C."/>
            <person name="Dunfield P."/>
            <person name="Kalyuzhnaya M.G."/>
            <person name="Svenning M."/>
            <person name="Trotsenko Y.A."/>
            <person name="Stein L.Y."/>
            <person name="Woyke T."/>
        </authorList>
    </citation>
    <scope>NUCLEOTIDE SEQUENCE [LARGE SCALE GENOMIC DNA]</scope>
    <source>
        <strain evidence="12">ATCC BAA-1195 / DSM 17260 / SV96</strain>
    </source>
</reference>
<dbReference type="SUPFAM" id="SSF141868">
    <property type="entry name" value="EAL domain-like"/>
    <property type="match status" value="1"/>
</dbReference>
<dbReference type="SMART" id="SM00052">
    <property type="entry name" value="EAL"/>
    <property type="match status" value="1"/>
</dbReference>
<evidence type="ECO:0000313" key="12">
    <source>
        <dbReference type="Proteomes" id="UP000004664"/>
    </source>
</evidence>
<dbReference type="InterPro" id="IPR000014">
    <property type="entry name" value="PAS"/>
</dbReference>
<feature type="domain" description="PAC" evidence="8">
    <location>
        <begin position="548"/>
        <end position="599"/>
    </location>
</feature>
<feature type="domain" description="PAC" evidence="8">
    <location>
        <begin position="795"/>
        <end position="847"/>
    </location>
</feature>
<dbReference type="Gene3D" id="3.30.450.40">
    <property type="match status" value="1"/>
</dbReference>
<dbReference type="InterPro" id="IPR043128">
    <property type="entry name" value="Rev_trsase/Diguanyl_cyclase"/>
</dbReference>
<dbReference type="FunFam" id="3.30.70.270:FF:000001">
    <property type="entry name" value="Diguanylate cyclase domain protein"/>
    <property type="match status" value="1"/>
</dbReference>
<dbReference type="NCBIfam" id="TIGR00229">
    <property type="entry name" value="sensory_box"/>
    <property type="match status" value="5"/>
</dbReference>
<feature type="coiled-coil region" evidence="5">
    <location>
        <begin position="130"/>
        <end position="189"/>
    </location>
</feature>
<evidence type="ECO:0000256" key="2">
    <source>
        <dbReference type="ARBA" id="ARBA00022679"/>
    </source>
</evidence>
<dbReference type="eggNOG" id="COG5001">
    <property type="taxonomic scope" value="Bacteria"/>
</dbReference>
<dbReference type="EMBL" id="JH109152">
    <property type="protein sequence ID" value="EGW22868.1"/>
    <property type="molecule type" value="Genomic_DNA"/>
</dbReference>
<feature type="modified residue" description="4-aspartylphosphate" evidence="4">
    <location>
        <position position="61"/>
    </location>
</feature>
<dbReference type="PROSITE" id="PS50887">
    <property type="entry name" value="GGDEF"/>
    <property type="match status" value="1"/>
</dbReference>
<dbReference type="PROSITE" id="PS50113">
    <property type="entry name" value="PAC"/>
    <property type="match status" value="4"/>
</dbReference>
<dbReference type="PROSITE" id="PS50110">
    <property type="entry name" value="RESPONSE_REGULATORY"/>
    <property type="match status" value="1"/>
</dbReference>
<dbReference type="Gene3D" id="3.20.20.450">
    <property type="entry name" value="EAL domain"/>
    <property type="match status" value="1"/>
</dbReference>
<dbReference type="Pfam" id="PF08447">
    <property type="entry name" value="PAS_3"/>
    <property type="match status" value="1"/>
</dbReference>
<feature type="domain" description="Response regulatory" evidence="6">
    <location>
        <begin position="12"/>
        <end position="128"/>
    </location>
</feature>
<dbReference type="InterPro" id="IPR029016">
    <property type="entry name" value="GAF-like_dom_sf"/>
</dbReference>
<dbReference type="HOGENOM" id="CLU_000445_41_0_6"/>
<dbReference type="RefSeq" id="WP_006890863.1">
    <property type="nucleotide sequence ID" value="NZ_JH109152.1"/>
</dbReference>
<feature type="domain" description="PAC" evidence="8">
    <location>
        <begin position="669"/>
        <end position="719"/>
    </location>
</feature>
<evidence type="ECO:0000256" key="5">
    <source>
        <dbReference type="SAM" id="Coils"/>
    </source>
</evidence>
<dbReference type="SMART" id="SM00091">
    <property type="entry name" value="PAS"/>
    <property type="match status" value="5"/>
</dbReference>
<dbReference type="SUPFAM" id="SSF55781">
    <property type="entry name" value="GAF domain-like"/>
    <property type="match status" value="2"/>
</dbReference>
<dbReference type="Pfam" id="PF00990">
    <property type="entry name" value="GGDEF"/>
    <property type="match status" value="1"/>
</dbReference>
<dbReference type="SUPFAM" id="SSF55073">
    <property type="entry name" value="Nucleotide cyclase"/>
    <property type="match status" value="1"/>
</dbReference>
<dbReference type="SMART" id="SM00267">
    <property type="entry name" value="GGDEF"/>
    <property type="match status" value="1"/>
</dbReference>
<feature type="domain" description="PAS" evidence="7">
    <location>
        <begin position="720"/>
        <end position="792"/>
    </location>
</feature>
<dbReference type="Gene3D" id="3.40.50.2300">
    <property type="match status" value="1"/>
</dbReference>
<accession>G3IVE1</accession>
<feature type="domain" description="PAS" evidence="7">
    <location>
        <begin position="596"/>
        <end position="639"/>
    </location>
</feature>
<dbReference type="SMART" id="SM00065">
    <property type="entry name" value="GAF"/>
    <property type="match status" value="2"/>
</dbReference>
<evidence type="ECO:0000313" key="11">
    <source>
        <dbReference type="EMBL" id="EGW22868.1"/>
    </source>
</evidence>
<dbReference type="InterPro" id="IPR000160">
    <property type="entry name" value="GGDEF_dom"/>
</dbReference>
<dbReference type="InterPro" id="IPR013655">
    <property type="entry name" value="PAS_fold_3"/>
</dbReference>
<dbReference type="InterPro" id="IPR035965">
    <property type="entry name" value="PAS-like_dom_sf"/>
</dbReference>
<proteinExistence type="predicted"/>
<keyword evidence="4" id="KW-0597">Phosphoprotein</keyword>
<dbReference type="CDD" id="cd01948">
    <property type="entry name" value="EAL"/>
    <property type="match status" value="1"/>
</dbReference>
<keyword evidence="12" id="KW-1185">Reference proteome</keyword>
<gene>
    <name evidence="11" type="ORF">Mettu_1699</name>
</gene>
<dbReference type="Proteomes" id="UP000004664">
    <property type="component" value="Unassembled WGS sequence"/>
</dbReference>
<protein>
    <submittedName>
        <fullName evidence="11">Response regulator receiver modulated diguanylate cyclase/phosphodiesterase with PAS/PAC sensor(S)</fullName>
    </submittedName>
</protein>
<evidence type="ECO:0000256" key="3">
    <source>
        <dbReference type="ARBA" id="ARBA00022777"/>
    </source>
</evidence>
<dbReference type="Pfam" id="PF08448">
    <property type="entry name" value="PAS_4"/>
    <property type="match status" value="3"/>
</dbReference>
<evidence type="ECO:0000259" key="7">
    <source>
        <dbReference type="PROSITE" id="PS50112"/>
    </source>
</evidence>
<dbReference type="InterPro" id="IPR001610">
    <property type="entry name" value="PAC"/>
</dbReference>
<dbReference type="Pfam" id="PF00563">
    <property type="entry name" value="EAL"/>
    <property type="match status" value="1"/>
</dbReference>
<evidence type="ECO:0000259" key="6">
    <source>
        <dbReference type="PROSITE" id="PS50110"/>
    </source>
</evidence>
<dbReference type="PANTHER" id="PTHR44757">
    <property type="entry name" value="DIGUANYLATE CYCLASE DGCP"/>
    <property type="match status" value="1"/>
</dbReference>
<organism evidence="11 12">
    <name type="scientific">Methylobacter tundripaludum (strain ATCC BAA-1195 / DSM 17260 / SV96)</name>
    <dbReference type="NCBI Taxonomy" id="697282"/>
    <lineage>
        <taxon>Bacteria</taxon>
        <taxon>Pseudomonadati</taxon>
        <taxon>Pseudomonadota</taxon>
        <taxon>Gammaproteobacteria</taxon>
        <taxon>Methylococcales</taxon>
        <taxon>Methylococcaceae</taxon>
        <taxon>Methylobacter</taxon>
    </lineage>
</organism>
<dbReference type="OrthoDB" id="9787514at2"/>
<dbReference type="PROSITE" id="PS50112">
    <property type="entry name" value="PAS"/>
    <property type="match status" value="5"/>
</dbReference>
<dbReference type="PROSITE" id="PS50883">
    <property type="entry name" value="EAL"/>
    <property type="match status" value="1"/>
</dbReference>
<feature type="domain" description="GGDEF" evidence="10">
    <location>
        <begin position="1176"/>
        <end position="1309"/>
    </location>
</feature>
<dbReference type="Pfam" id="PF13426">
    <property type="entry name" value="PAS_9"/>
    <property type="match status" value="1"/>
</dbReference>
<dbReference type="Pfam" id="PF00072">
    <property type="entry name" value="Response_reg"/>
    <property type="match status" value="1"/>
</dbReference>
<dbReference type="CDD" id="cd19920">
    <property type="entry name" value="REC_PA4781-like"/>
    <property type="match status" value="1"/>
</dbReference>
<dbReference type="SMART" id="SM00448">
    <property type="entry name" value="REC"/>
    <property type="match status" value="1"/>
</dbReference>
<dbReference type="CDD" id="cd00130">
    <property type="entry name" value="PAS"/>
    <property type="match status" value="4"/>
</dbReference>
<dbReference type="InterPro" id="IPR011006">
    <property type="entry name" value="CheY-like_superfamily"/>
</dbReference>
<dbReference type="InterPro" id="IPR001789">
    <property type="entry name" value="Sig_transdc_resp-reg_receiver"/>
</dbReference>
<evidence type="ECO:0000259" key="10">
    <source>
        <dbReference type="PROSITE" id="PS50887"/>
    </source>
</evidence>
<dbReference type="GO" id="GO:0016301">
    <property type="term" value="F:kinase activity"/>
    <property type="evidence" value="ECO:0007669"/>
    <property type="project" value="UniProtKB-KW"/>
</dbReference>
<dbReference type="Gene3D" id="3.30.70.270">
    <property type="match status" value="1"/>
</dbReference>
<dbReference type="PANTHER" id="PTHR44757:SF2">
    <property type="entry name" value="BIOFILM ARCHITECTURE MAINTENANCE PROTEIN MBAA"/>
    <property type="match status" value="1"/>
</dbReference>
<keyword evidence="2" id="KW-0808">Transferase</keyword>
<evidence type="ECO:0000256" key="4">
    <source>
        <dbReference type="PROSITE-ProRule" id="PRU00169"/>
    </source>
</evidence>
<dbReference type="Gene3D" id="3.30.450.20">
    <property type="entry name" value="PAS domain"/>
    <property type="match status" value="5"/>
</dbReference>
<dbReference type="InterPro" id="IPR000700">
    <property type="entry name" value="PAS-assoc_C"/>
</dbReference>
<name>G3IVE1_METTV</name>
<feature type="domain" description="EAL" evidence="9">
    <location>
        <begin position="1318"/>
        <end position="1572"/>
    </location>
</feature>
<dbReference type="NCBIfam" id="TIGR00254">
    <property type="entry name" value="GGDEF"/>
    <property type="match status" value="1"/>
</dbReference>
<dbReference type="InterPro" id="IPR013656">
    <property type="entry name" value="PAS_4"/>
</dbReference>
<evidence type="ECO:0000259" key="8">
    <source>
        <dbReference type="PROSITE" id="PS50113"/>
    </source>
</evidence>
<evidence type="ECO:0000256" key="1">
    <source>
        <dbReference type="ARBA" id="ARBA00001946"/>
    </source>
</evidence>
<dbReference type="SMART" id="SM00086">
    <property type="entry name" value="PAC"/>
    <property type="match status" value="5"/>
</dbReference>
<keyword evidence="3" id="KW-0418">Kinase</keyword>
<dbReference type="Pfam" id="PF01590">
    <property type="entry name" value="GAF"/>
    <property type="match status" value="1"/>
</dbReference>
<keyword evidence="5" id="KW-0175">Coiled coil</keyword>